<dbReference type="InParanoid" id="A0A6J2ULX6"/>
<feature type="domain" description="Spermatogenesis-associated protein 2 PUB-like" evidence="3">
    <location>
        <begin position="50"/>
        <end position="191"/>
    </location>
</feature>
<dbReference type="GeneID" id="115804664"/>
<dbReference type="Proteomes" id="UP000504632">
    <property type="component" value="Chromosome 2"/>
</dbReference>
<feature type="region of interest" description="Disordered" evidence="2">
    <location>
        <begin position="428"/>
        <end position="455"/>
    </location>
</feature>
<comment type="similarity">
    <text evidence="1">Belongs to the SPATA2 family.</text>
</comment>
<keyword evidence="4" id="KW-1185">Reference proteome</keyword>
<dbReference type="PANTHER" id="PTHR15326:SF9">
    <property type="entry name" value="SPERMATOGENESIS-ASSOCIATED PROTEIN 2"/>
    <property type="match status" value="1"/>
</dbReference>
<feature type="region of interest" description="Disordered" evidence="2">
    <location>
        <begin position="359"/>
        <end position="397"/>
    </location>
</feature>
<feature type="region of interest" description="Disordered" evidence="2">
    <location>
        <begin position="516"/>
        <end position="551"/>
    </location>
</feature>
<dbReference type="Gene3D" id="1.20.58.2190">
    <property type="match status" value="1"/>
</dbReference>
<evidence type="ECO:0000313" key="5">
    <source>
        <dbReference type="RefSeq" id="XP_030621033.1"/>
    </source>
</evidence>
<proteinExistence type="inferred from homology"/>
<organism evidence="4 5">
    <name type="scientific">Chanos chanos</name>
    <name type="common">Milkfish</name>
    <name type="synonym">Mugil chanos</name>
    <dbReference type="NCBI Taxonomy" id="29144"/>
    <lineage>
        <taxon>Eukaryota</taxon>
        <taxon>Metazoa</taxon>
        <taxon>Chordata</taxon>
        <taxon>Craniata</taxon>
        <taxon>Vertebrata</taxon>
        <taxon>Euteleostomi</taxon>
        <taxon>Actinopterygii</taxon>
        <taxon>Neopterygii</taxon>
        <taxon>Teleostei</taxon>
        <taxon>Ostariophysi</taxon>
        <taxon>Gonorynchiformes</taxon>
        <taxon>Chanidae</taxon>
        <taxon>Chanos</taxon>
    </lineage>
</organism>
<evidence type="ECO:0000256" key="2">
    <source>
        <dbReference type="SAM" id="MobiDB-lite"/>
    </source>
</evidence>
<feature type="compositionally biased region" description="Polar residues" evidence="2">
    <location>
        <begin position="516"/>
        <end position="540"/>
    </location>
</feature>
<dbReference type="Pfam" id="PF21388">
    <property type="entry name" value="SPATA2_PUB-like"/>
    <property type="match status" value="1"/>
</dbReference>
<dbReference type="AlphaFoldDB" id="A0A6J2ULX6"/>
<accession>A0A6J2ULX6</accession>
<name>A0A6J2ULX6_CHACN</name>
<reference evidence="5" key="1">
    <citation type="submission" date="2025-08" db="UniProtKB">
        <authorList>
            <consortium name="RefSeq"/>
        </authorList>
    </citation>
    <scope>IDENTIFICATION</scope>
</reference>
<dbReference type="OrthoDB" id="9837000at2759"/>
<sequence length="551" mass="60809">MTNSVLEQSPVARKDVFECYLMYYDRVWQHGNIEICKETQVIEQARHVLLSQDQPGGRCTLFDLYETVIEGVKHGSRDCRRFIGLLIKASEMLEMLCVNLFLFPWKKEIKTLKTFTGPFVYFIEPVLPSSVVKSILQSIGYNPSTDTEYRLAEKVNPDSAKKVGFELFLTRLECEHLLELMGQRSHADCLEILHTKTAPITTTTCAGENAVEPNQNETTTDESVDEDRMVNGRSLVNPNAVQAQNSEKNSLSLEVQQTMQDTASGVRQATSFITEDKSILEMQQNYPDLAIRQKPIFRKPQGSVHGLKAKEKSINKKKGAAHIHEIASDMSGPQSIAMHTLPTLTCSVTTAPNQIPEEVTESLPVDDKAGQASEFSSEETPRPEQGAAPGPDSLTKDSSVTNLIERMGRVNIKECSVDEPLKYPIEETAQAQPSRSSHIRSTASPLGSPRTKNQPIMCNPSQQPVCNIAGCGTCAGSDAFQGHENTIKEPPRSLYVLPNSLGECAPALDHRADCQTACSQSQSGKDVPSSPTHRSPTQPQSEDELDTFVML</sequence>
<dbReference type="GO" id="GO:0005737">
    <property type="term" value="C:cytoplasm"/>
    <property type="evidence" value="ECO:0007669"/>
    <property type="project" value="TreeGrafter"/>
</dbReference>
<gene>
    <name evidence="5" type="primary">LOC115804664</name>
</gene>
<evidence type="ECO:0000259" key="3">
    <source>
        <dbReference type="Pfam" id="PF21388"/>
    </source>
</evidence>
<protein>
    <submittedName>
        <fullName evidence="5">Spermatogenesis-associated protein 2</fullName>
    </submittedName>
</protein>
<feature type="compositionally biased region" description="Polar residues" evidence="2">
    <location>
        <begin position="429"/>
        <end position="455"/>
    </location>
</feature>
<evidence type="ECO:0000256" key="1">
    <source>
        <dbReference type="ARBA" id="ARBA00038142"/>
    </source>
</evidence>
<dbReference type="PANTHER" id="PTHR15326">
    <property type="entry name" value="SPERMATOGENESIS-ASSOCIATED PROTEIN 2/TAMOZHENNIC"/>
    <property type="match status" value="1"/>
</dbReference>
<dbReference type="RefSeq" id="XP_030621033.1">
    <property type="nucleotide sequence ID" value="XM_030765173.1"/>
</dbReference>
<feature type="compositionally biased region" description="Acidic residues" evidence="2">
    <location>
        <begin position="541"/>
        <end position="551"/>
    </location>
</feature>
<dbReference type="FunCoup" id="A0A6J2ULX6">
    <property type="interactions" value="1"/>
</dbReference>
<evidence type="ECO:0000313" key="4">
    <source>
        <dbReference type="Proteomes" id="UP000504632"/>
    </source>
</evidence>
<dbReference type="InterPro" id="IPR048839">
    <property type="entry name" value="SPATA2_PUB-like"/>
</dbReference>